<organism evidence="2 3">
    <name type="scientific">Luteococcus peritonei</name>
    <dbReference type="NCBI Taxonomy" id="88874"/>
    <lineage>
        <taxon>Bacteria</taxon>
        <taxon>Bacillati</taxon>
        <taxon>Actinomycetota</taxon>
        <taxon>Actinomycetes</taxon>
        <taxon>Propionibacteriales</taxon>
        <taxon>Propionibacteriaceae</taxon>
        <taxon>Luteococcus</taxon>
    </lineage>
</organism>
<accession>A0ABW4RUL1</accession>
<feature type="transmembrane region" description="Helical" evidence="1">
    <location>
        <begin position="190"/>
        <end position="208"/>
    </location>
</feature>
<feature type="transmembrane region" description="Helical" evidence="1">
    <location>
        <begin position="239"/>
        <end position="256"/>
    </location>
</feature>
<comment type="caution">
    <text evidence="2">The sequence shown here is derived from an EMBL/GenBank/DDBJ whole genome shotgun (WGS) entry which is preliminary data.</text>
</comment>
<feature type="transmembrane region" description="Helical" evidence="1">
    <location>
        <begin position="60"/>
        <end position="80"/>
    </location>
</feature>
<keyword evidence="3" id="KW-1185">Reference proteome</keyword>
<feature type="transmembrane region" description="Helical" evidence="1">
    <location>
        <begin position="149"/>
        <end position="170"/>
    </location>
</feature>
<proteinExistence type="predicted"/>
<dbReference type="InterPro" id="IPR017516">
    <property type="entry name" value="AbrB_dup"/>
</dbReference>
<keyword evidence="1" id="KW-1133">Transmembrane helix</keyword>
<dbReference type="NCBIfam" id="TIGR03082">
    <property type="entry name" value="Gneg_AbrB_dup"/>
    <property type="match status" value="2"/>
</dbReference>
<keyword evidence="1" id="KW-0812">Transmembrane</keyword>
<dbReference type="PANTHER" id="PTHR38457:SF1">
    <property type="entry name" value="REGULATOR ABRB-RELATED"/>
    <property type="match status" value="1"/>
</dbReference>
<dbReference type="PIRSF" id="PIRSF038991">
    <property type="entry name" value="Protein_AbrB"/>
    <property type="match status" value="1"/>
</dbReference>
<sequence>MRTPPRPVALAWAAVVALTLLASWGFDLLGLPSPQLFGALFAGMVYAVSGRGPDVQLPRWGSVAGQALIGISMGALLNLATLRALGGHAGPIALVNIATLALSLLLGQAFARAGRIGQATGTFAMIAGGASGITAIARELGADDRITSVVQYLRVVMILVGMPLVTAAVFRPTADAAPASSLDESSLATSLLFTLVSAVVGVWLARLVRFPSGALLGPLFVAAGISLTGWIGHPGVPDAVVAVGYALVGLQVGLRFTRASLRQVGRLLPLAVVFVLLVVVGCAGLGMALSAVTGMPQLDCYLATTPGGLYAVLATAASSGADVTFVLAVQVIRLILVLASAPLIASWFRGHPGAWDDEVD</sequence>
<evidence type="ECO:0000256" key="1">
    <source>
        <dbReference type="SAM" id="Phobius"/>
    </source>
</evidence>
<feature type="transmembrane region" description="Helical" evidence="1">
    <location>
        <begin position="309"/>
        <end position="339"/>
    </location>
</feature>
<keyword evidence="1" id="KW-0472">Membrane</keyword>
<dbReference type="Proteomes" id="UP001597326">
    <property type="component" value="Unassembled WGS sequence"/>
</dbReference>
<feature type="transmembrane region" description="Helical" evidence="1">
    <location>
        <begin position="215"/>
        <end position="233"/>
    </location>
</feature>
<dbReference type="RefSeq" id="WP_343872911.1">
    <property type="nucleotide sequence ID" value="NZ_BAAAIX010000013.1"/>
</dbReference>
<dbReference type="PANTHER" id="PTHR38457">
    <property type="entry name" value="REGULATOR ABRB-RELATED"/>
    <property type="match status" value="1"/>
</dbReference>
<gene>
    <name evidence="2" type="ORF">ACFSCS_07175</name>
</gene>
<name>A0ABW4RUL1_9ACTN</name>
<evidence type="ECO:0000313" key="2">
    <source>
        <dbReference type="EMBL" id="MFD1889971.1"/>
    </source>
</evidence>
<feature type="transmembrane region" description="Helical" evidence="1">
    <location>
        <begin position="116"/>
        <end position="137"/>
    </location>
</feature>
<reference evidence="3" key="1">
    <citation type="journal article" date="2019" name="Int. J. Syst. Evol. Microbiol.">
        <title>The Global Catalogue of Microorganisms (GCM) 10K type strain sequencing project: providing services to taxonomists for standard genome sequencing and annotation.</title>
        <authorList>
            <consortium name="The Broad Institute Genomics Platform"/>
            <consortium name="The Broad Institute Genome Sequencing Center for Infectious Disease"/>
            <person name="Wu L."/>
            <person name="Ma J."/>
        </authorList>
    </citation>
    <scope>NUCLEOTIDE SEQUENCE [LARGE SCALE GENOMIC DNA]</scope>
    <source>
        <strain evidence="3">CAIM 431</strain>
    </source>
</reference>
<feature type="transmembrane region" description="Helical" evidence="1">
    <location>
        <begin position="92"/>
        <end position="110"/>
    </location>
</feature>
<protein>
    <submittedName>
        <fullName evidence="2">AbrB family transcriptional regulator</fullName>
    </submittedName>
</protein>
<dbReference type="Pfam" id="PF05145">
    <property type="entry name" value="AbrB"/>
    <property type="match status" value="1"/>
</dbReference>
<feature type="transmembrane region" description="Helical" evidence="1">
    <location>
        <begin position="268"/>
        <end position="289"/>
    </location>
</feature>
<evidence type="ECO:0000313" key="3">
    <source>
        <dbReference type="Proteomes" id="UP001597326"/>
    </source>
</evidence>
<dbReference type="EMBL" id="JBHUFZ010000016">
    <property type="protein sequence ID" value="MFD1889971.1"/>
    <property type="molecule type" value="Genomic_DNA"/>
</dbReference>
<dbReference type="InterPro" id="IPR007820">
    <property type="entry name" value="AbrB_fam"/>
</dbReference>